<dbReference type="PANTHER" id="PTHR15751:SF14">
    <property type="entry name" value="HUNTINGTIN-ASSOCIATED PROTEIN 1"/>
    <property type="match status" value="1"/>
</dbReference>
<gene>
    <name evidence="2" type="primary">Trak1_1</name>
    <name evidence="2" type="ORF">GEOCAL_R03513</name>
</gene>
<dbReference type="GO" id="GO:0030425">
    <property type="term" value="C:dendrite"/>
    <property type="evidence" value="ECO:0007669"/>
    <property type="project" value="TreeGrafter"/>
</dbReference>
<feature type="non-terminal residue" evidence="2">
    <location>
        <position position="85"/>
    </location>
</feature>
<name>A0A7K4JEM1_GEOCA</name>
<dbReference type="InterPro" id="IPR022154">
    <property type="entry name" value="TRAK1/2_C"/>
</dbReference>
<sequence length="85" mass="9472">FSLGSLTYLPDKLQIVKPLEGSVTLHHWQQLARPNLGGILVPRPGVLTKDFRQLDIDLEEVYSLNDLEEDDVDAGSFQLLPTSTP</sequence>
<dbReference type="GO" id="GO:0017022">
    <property type="term" value="F:myosin binding"/>
    <property type="evidence" value="ECO:0007669"/>
    <property type="project" value="TreeGrafter"/>
</dbReference>
<dbReference type="GO" id="GO:0006605">
    <property type="term" value="P:protein targeting"/>
    <property type="evidence" value="ECO:0007669"/>
    <property type="project" value="TreeGrafter"/>
</dbReference>
<feature type="non-terminal residue" evidence="2">
    <location>
        <position position="1"/>
    </location>
</feature>
<dbReference type="InterPro" id="IPR051946">
    <property type="entry name" value="Intracell_Traff-Reg"/>
</dbReference>
<dbReference type="Pfam" id="PF12448">
    <property type="entry name" value="Milton"/>
    <property type="match status" value="1"/>
</dbReference>
<dbReference type="GO" id="GO:0031410">
    <property type="term" value="C:cytoplasmic vesicle"/>
    <property type="evidence" value="ECO:0007669"/>
    <property type="project" value="TreeGrafter"/>
</dbReference>
<dbReference type="AlphaFoldDB" id="A0A7K4JEM1"/>
<dbReference type="GO" id="GO:0047496">
    <property type="term" value="P:vesicle transport along microtubule"/>
    <property type="evidence" value="ECO:0007669"/>
    <property type="project" value="TreeGrafter"/>
</dbReference>
<dbReference type="GO" id="GO:0048311">
    <property type="term" value="P:mitochondrion distribution"/>
    <property type="evidence" value="ECO:0007669"/>
    <property type="project" value="TreeGrafter"/>
</dbReference>
<reference evidence="2 3" key="1">
    <citation type="submission" date="2019-09" db="EMBL/GenBank/DDBJ databases">
        <title>Bird 10,000 Genomes (B10K) Project - Family phase.</title>
        <authorList>
            <person name="Zhang G."/>
        </authorList>
    </citation>
    <scope>NUCLEOTIDE SEQUENCE [LARGE SCALE GENOMIC DNA]</scope>
    <source>
        <strain evidence="2">B10K-CU-031-07</strain>
        <tissue evidence="2">Muscle</tissue>
    </source>
</reference>
<dbReference type="GO" id="GO:0022008">
    <property type="term" value="P:neurogenesis"/>
    <property type="evidence" value="ECO:0007669"/>
    <property type="project" value="TreeGrafter"/>
</dbReference>
<dbReference type="GO" id="GO:0005739">
    <property type="term" value="C:mitochondrion"/>
    <property type="evidence" value="ECO:0007669"/>
    <property type="project" value="TreeGrafter"/>
</dbReference>
<organism evidence="2 3">
    <name type="scientific">Geococcyx californianus</name>
    <name type="common">Greater roadrunner</name>
    <name type="synonym">Saurothera californiana</name>
    <dbReference type="NCBI Taxonomy" id="8947"/>
    <lineage>
        <taxon>Eukaryota</taxon>
        <taxon>Metazoa</taxon>
        <taxon>Chordata</taxon>
        <taxon>Craniata</taxon>
        <taxon>Vertebrata</taxon>
        <taxon>Euteleostomi</taxon>
        <taxon>Archelosauria</taxon>
        <taxon>Archosauria</taxon>
        <taxon>Dinosauria</taxon>
        <taxon>Saurischia</taxon>
        <taxon>Theropoda</taxon>
        <taxon>Coelurosauria</taxon>
        <taxon>Aves</taxon>
        <taxon>Neognathae</taxon>
        <taxon>Neoaves</taxon>
        <taxon>Otidimorphae</taxon>
        <taxon>Cuculiformes</taxon>
        <taxon>Neomorphidae</taxon>
        <taxon>Geococcyx</taxon>
    </lineage>
</organism>
<dbReference type="GO" id="GO:1904115">
    <property type="term" value="C:axon cytoplasm"/>
    <property type="evidence" value="ECO:0007669"/>
    <property type="project" value="GOC"/>
</dbReference>
<accession>A0A7K4JEM1</accession>
<dbReference type="OrthoDB" id="10067624at2759"/>
<dbReference type="GO" id="GO:0005102">
    <property type="term" value="F:signaling receptor binding"/>
    <property type="evidence" value="ECO:0007669"/>
    <property type="project" value="TreeGrafter"/>
</dbReference>
<dbReference type="EMBL" id="VWPV01022573">
    <property type="protein sequence ID" value="NWH63625.1"/>
    <property type="molecule type" value="Genomic_DNA"/>
</dbReference>
<protein>
    <submittedName>
        <fullName evidence="2">TRAK1 protein</fullName>
    </submittedName>
</protein>
<proteinExistence type="predicted"/>
<dbReference type="GO" id="GO:0048011">
    <property type="term" value="P:neurotrophin TRK receptor signaling pathway"/>
    <property type="evidence" value="ECO:0007669"/>
    <property type="project" value="TreeGrafter"/>
</dbReference>
<evidence type="ECO:0000259" key="1">
    <source>
        <dbReference type="Pfam" id="PF12448"/>
    </source>
</evidence>
<dbReference type="PANTHER" id="PTHR15751">
    <property type="entry name" value="TRAFFICKING KINESIN-BINDING PROTEIN"/>
    <property type="match status" value="1"/>
</dbReference>
<keyword evidence="3" id="KW-1185">Reference proteome</keyword>
<evidence type="ECO:0000313" key="3">
    <source>
        <dbReference type="Proteomes" id="UP000531151"/>
    </source>
</evidence>
<dbReference type="GO" id="GO:0098957">
    <property type="term" value="P:anterograde axonal transport of mitochondrion"/>
    <property type="evidence" value="ECO:0007669"/>
    <property type="project" value="TreeGrafter"/>
</dbReference>
<comment type="caution">
    <text evidence="2">The sequence shown here is derived from an EMBL/GenBank/DDBJ whole genome shotgun (WGS) entry which is preliminary data.</text>
</comment>
<dbReference type="Proteomes" id="UP000531151">
    <property type="component" value="Unassembled WGS sequence"/>
</dbReference>
<evidence type="ECO:0000313" key="2">
    <source>
        <dbReference type="EMBL" id="NWH63625.1"/>
    </source>
</evidence>
<feature type="domain" description="Trafficking kinesin-binding protein C-terminal" evidence="1">
    <location>
        <begin position="7"/>
        <end position="22"/>
    </location>
</feature>